<dbReference type="InterPro" id="IPR012259">
    <property type="entry name" value="DHFR"/>
</dbReference>
<dbReference type="PANTHER" id="PTHR48069:SF3">
    <property type="entry name" value="DIHYDROFOLATE REDUCTASE"/>
    <property type="match status" value="1"/>
</dbReference>
<dbReference type="GO" id="GO:0046654">
    <property type="term" value="P:tetrahydrofolate biosynthetic process"/>
    <property type="evidence" value="ECO:0007669"/>
    <property type="project" value="InterPro"/>
</dbReference>
<reference evidence="8" key="1">
    <citation type="submission" date="2021-02" db="EMBL/GenBank/DDBJ databases">
        <authorList>
            <person name="Nowell W R."/>
        </authorList>
    </citation>
    <scope>NUCLEOTIDE SEQUENCE</scope>
</reference>
<dbReference type="GO" id="GO:0006730">
    <property type="term" value="P:one-carbon metabolic process"/>
    <property type="evidence" value="ECO:0007669"/>
    <property type="project" value="UniProtKB-KW"/>
</dbReference>
<evidence type="ECO:0000256" key="4">
    <source>
        <dbReference type="ARBA" id="ARBA00022857"/>
    </source>
</evidence>
<evidence type="ECO:0000256" key="3">
    <source>
        <dbReference type="ARBA" id="ARBA00022563"/>
    </source>
</evidence>
<protein>
    <recommendedName>
        <fullName evidence="2">dihydrofolate reductase</fullName>
        <ecNumber evidence="2">1.5.1.3</ecNumber>
    </recommendedName>
</protein>
<proteinExistence type="predicted"/>
<keyword evidence="4" id="KW-0521">NADP</keyword>
<dbReference type="InterPro" id="IPR024072">
    <property type="entry name" value="DHFR-like_dom_sf"/>
</dbReference>
<dbReference type="GO" id="GO:0005739">
    <property type="term" value="C:mitochondrion"/>
    <property type="evidence" value="ECO:0007669"/>
    <property type="project" value="TreeGrafter"/>
</dbReference>
<dbReference type="PRINTS" id="PR00070">
    <property type="entry name" value="DHFR"/>
</dbReference>
<dbReference type="GO" id="GO:0050661">
    <property type="term" value="F:NADP binding"/>
    <property type="evidence" value="ECO:0007669"/>
    <property type="project" value="InterPro"/>
</dbReference>
<evidence type="ECO:0000256" key="6">
    <source>
        <dbReference type="ARBA" id="ARBA00048873"/>
    </source>
</evidence>
<dbReference type="PANTHER" id="PTHR48069">
    <property type="entry name" value="DIHYDROFOLATE REDUCTASE"/>
    <property type="match status" value="1"/>
</dbReference>
<keyword evidence="3" id="KW-0554">One-carbon metabolism</keyword>
<dbReference type="Gene3D" id="3.40.430.10">
    <property type="entry name" value="Dihydrofolate Reductase, subunit A"/>
    <property type="match status" value="1"/>
</dbReference>
<dbReference type="Proteomes" id="UP000663852">
    <property type="component" value="Unassembled WGS sequence"/>
</dbReference>
<dbReference type="GO" id="GO:0004146">
    <property type="term" value="F:dihydrofolate reductase activity"/>
    <property type="evidence" value="ECO:0007669"/>
    <property type="project" value="UniProtKB-EC"/>
</dbReference>
<name>A0A815ND45_ADIRI</name>
<comment type="pathway">
    <text evidence="1">Cofactor biosynthesis; tetrahydrofolate biosynthesis; 5,6,7,8-tetrahydrofolate from 7,8-dihydrofolate: step 1/1.</text>
</comment>
<organism evidence="8 9">
    <name type="scientific">Adineta ricciae</name>
    <name type="common">Rotifer</name>
    <dbReference type="NCBI Taxonomy" id="249248"/>
    <lineage>
        <taxon>Eukaryota</taxon>
        <taxon>Metazoa</taxon>
        <taxon>Spiralia</taxon>
        <taxon>Gnathifera</taxon>
        <taxon>Rotifera</taxon>
        <taxon>Eurotatoria</taxon>
        <taxon>Bdelloidea</taxon>
        <taxon>Adinetida</taxon>
        <taxon>Adinetidae</taxon>
        <taxon>Adineta</taxon>
    </lineage>
</organism>
<dbReference type="CDD" id="cd00209">
    <property type="entry name" value="DHFR"/>
    <property type="match status" value="1"/>
</dbReference>
<comment type="caution">
    <text evidence="8">The sequence shown here is derived from an EMBL/GenBank/DDBJ whole genome shotgun (WGS) entry which is preliminary data.</text>
</comment>
<comment type="catalytic activity">
    <reaction evidence="6">
        <text>(6S)-5,6,7,8-tetrahydrofolate + NADP(+) = 7,8-dihydrofolate + NADPH + H(+)</text>
        <dbReference type="Rhea" id="RHEA:15009"/>
        <dbReference type="ChEBI" id="CHEBI:15378"/>
        <dbReference type="ChEBI" id="CHEBI:57451"/>
        <dbReference type="ChEBI" id="CHEBI:57453"/>
        <dbReference type="ChEBI" id="CHEBI:57783"/>
        <dbReference type="ChEBI" id="CHEBI:58349"/>
        <dbReference type="EC" id="1.5.1.3"/>
    </reaction>
</comment>
<evidence type="ECO:0000259" key="7">
    <source>
        <dbReference type="PROSITE" id="PS51330"/>
    </source>
</evidence>
<dbReference type="SUPFAM" id="SSF53597">
    <property type="entry name" value="Dihydrofolate reductase-like"/>
    <property type="match status" value="1"/>
</dbReference>
<dbReference type="Pfam" id="PF00186">
    <property type="entry name" value="DHFR_1"/>
    <property type="match status" value="1"/>
</dbReference>
<evidence type="ECO:0000256" key="2">
    <source>
        <dbReference type="ARBA" id="ARBA00012856"/>
    </source>
</evidence>
<dbReference type="GO" id="GO:0046655">
    <property type="term" value="P:folic acid metabolic process"/>
    <property type="evidence" value="ECO:0007669"/>
    <property type="project" value="TreeGrafter"/>
</dbReference>
<dbReference type="PROSITE" id="PS51330">
    <property type="entry name" value="DHFR_2"/>
    <property type="match status" value="1"/>
</dbReference>
<evidence type="ECO:0000313" key="9">
    <source>
        <dbReference type="Proteomes" id="UP000663852"/>
    </source>
</evidence>
<dbReference type="EC" id="1.5.1.3" evidence="2"/>
<dbReference type="AlphaFoldDB" id="A0A815ND45"/>
<evidence type="ECO:0000256" key="5">
    <source>
        <dbReference type="ARBA" id="ARBA00023002"/>
    </source>
</evidence>
<dbReference type="GO" id="GO:0046452">
    <property type="term" value="P:dihydrofolate metabolic process"/>
    <property type="evidence" value="ECO:0007669"/>
    <property type="project" value="TreeGrafter"/>
</dbReference>
<evidence type="ECO:0000256" key="1">
    <source>
        <dbReference type="ARBA" id="ARBA00004903"/>
    </source>
</evidence>
<feature type="domain" description="DHFR" evidence="7">
    <location>
        <begin position="4"/>
        <end position="182"/>
    </location>
</feature>
<keyword evidence="5" id="KW-0560">Oxidoreductase</keyword>
<dbReference type="InterPro" id="IPR001796">
    <property type="entry name" value="DHFR_dom"/>
</dbReference>
<dbReference type="EMBL" id="CAJNOJ010000404">
    <property type="protein sequence ID" value="CAF1435770.1"/>
    <property type="molecule type" value="Genomic_DNA"/>
</dbReference>
<accession>A0A815ND45</accession>
<sequence>MDRFLNIMMAMDAKNGMGINNTLPWKLNEDERWFLSISTTTKDPLKRNAVIIGRLTYESFCKYLTKKSIKANYEQSHLDAVRSFDEAVRMARGFLDDPEKGIESVFVLGGVQPYEQAMASDLVHRIYLTRIFAEYSCDTYWSNLNLSQFRRIQRSKDEILAELDDQIIEENGVTYQFQVYEFDGKQ</sequence>
<gene>
    <name evidence="8" type="ORF">EDS130_LOCUS38516</name>
</gene>
<dbReference type="OrthoDB" id="4664297at2759"/>
<evidence type="ECO:0000313" key="8">
    <source>
        <dbReference type="EMBL" id="CAF1435770.1"/>
    </source>
</evidence>